<evidence type="ECO:0000313" key="1">
    <source>
        <dbReference type="EMBL" id="KAI0054067.1"/>
    </source>
</evidence>
<evidence type="ECO:0000313" key="2">
    <source>
        <dbReference type="Proteomes" id="UP000814033"/>
    </source>
</evidence>
<dbReference type="EMBL" id="MU275838">
    <property type="protein sequence ID" value="KAI0054067.1"/>
    <property type="molecule type" value="Genomic_DNA"/>
</dbReference>
<accession>A0ACB8SCU3</accession>
<gene>
    <name evidence="1" type="ORF">FA95DRAFT_1480040</name>
</gene>
<sequence length="352" mass="37285">MSSDVPAALALLLQTAAASIPALALASPQDPPPPLPALRKDFLALITLIYAHTTKLSIALNPASPAPSAALSPAKELTALAGTLASNVASFDPQVHGAAIADEVRALAKDILCALRDLASVHLSLHTAAAAPLPPRVKDGAGEEYLVRTGAVHDLITRAQKGLSDSNLTAVKKKWKEHGDTIADALLELDEDATDEEEDEGWDDPELDFGFHAKKKTPEQLKLAVSLRDFLKRVSTLYALIPTLLLRPPSTASNPALEALLVSAPPLATAVDELVSRVYDPEDLAGVRDEFVSALQKLGDAVDAIFAEMKDVPSESETKPVKKGGREWFAVQFGALRENAAQVGNLEESNTS</sequence>
<dbReference type="Proteomes" id="UP000814033">
    <property type="component" value="Unassembled WGS sequence"/>
</dbReference>
<organism evidence="1 2">
    <name type="scientific">Auriscalpium vulgare</name>
    <dbReference type="NCBI Taxonomy" id="40419"/>
    <lineage>
        <taxon>Eukaryota</taxon>
        <taxon>Fungi</taxon>
        <taxon>Dikarya</taxon>
        <taxon>Basidiomycota</taxon>
        <taxon>Agaricomycotina</taxon>
        <taxon>Agaricomycetes</taxon>
        <taxon>Russulales</taxon>
        <taxon>Auriscalpiaceae</taxon>
        <taxon>Auriscalpium</taxon>
    </lineage>
</organism>
<name>A0ACB8SCU3_9AGAM</name>
<keyword evidence="2" id="KW-1185">Reference proteome</keyword>
<comment type="caution">
    <text evidence="1">The sequence shown here is derived from an EMBL/GenBank/DDBJ whole genome shotgun (WGS) entry which is preliminary data.</text>
</comment>
<reference evidence="1" key="2">
    <citation type="journal article" date="2022" name="New Phytol.">
        <title>Evolutionary transition to the ectomycorrhizal habit in the genomes of a hyperdiverse lineage of mushroom-forming fungi.</title>
        <authorList>
            <person name="Looney B."/>
            <person name="Miyauchi S."/>
            <person name="Morin E."/>
            <person name="Drula E."/>
            <person name="Courty P.E."/>
            <person name="Kohler A."/>
            <person name="Kuo A."/>
            <person name="LaButti K."/>
            <person name="Pangilinan J."/>
            <person name="Lipzen A."/>
            <person name="Riley R."/>
            <person name="Andreopoulos W."/>
            <person name="He G."/>
            <person name="Johnson J."/>
            <person name="Nolan M."/>
            <person name="Tritt A."/>
            <person name="Barry K.W."/>
            <person name="Grigoriev I.V."/>
            <person name="Nagy L.G."/>
            <person name="Hibbett D."/>
            <person name="Henrissat B."/>
            <person name="Matheny P.B."/>
            <person name="Labbe J."/>
            <person name="Martin F.M."/>
        </authorList>
    </citation>
    <scope>NUCLEOTIDE SEQUENCE</scope>
    <source>
        <strain evidence="1">FP105234-sp</strain>
    </source>
</reference>
<proteinExistence type="predicted"/>
<protein>
    <submittedName>
        <fullName evidence="1">Uncharacterized protein</fullName>
    </submittedName>
</protein>
<reference evidence="1" key="1">
    <citation type="submission" date="2021-02" db="EMBL/GenBank/DDBJ databases">
        <authorList>
            <consortium name="DOE Joint Genome Institute"/>
            <person name="Ahrendt S."/>
            <person name="Looney B.P."/>
            <person name="Miyauchi S."/>
            <person name="Morin E."/>
            <person name="Drula E."/>
            <person name="Courty P.E."/>
            <person name="Chicoki N."/>
            <person name="Fauchery L."/>
            <person name="Kohler A."/>
            <person name="Kuo A."/>
            <person name="Labutti K."/>
            <person name="Pangilinan J."/>
            <person name="Lipzen A."/>
            <person name="Riley R."/>
            <person name="Andreopoulos W."/>
            <person name="He G."/>
            <person name="Johnson J."/>
            <person name="Barry K.W."/>
            <person name="Grigoriev I.V."/>
            <person name="Nagy L."/>
            <person name="Hibbett D."/>
            <person name="Henrissat B."/>
            <person name="Matheny P.B."/>
            <person name="Labbe J."/>
            <person name="Martin F."/>
        </authorList>
    </citation>
    <scope>NUCLEOTIDE SEQUENCE</scope>
    <source>
        <strain evidence="1">FP105234-sp</strain>
    </source>
</reference>